<dbReference type="InterPro" id="IPR036397">
    <property type="entry name" value="RNaseH_sf"/>
</dbReference>
<comment type="subcellular location">
    <subcellularLocation>
        <location evidence="1">Nucleus</location>
    </subcellularLocation>
</comment>
<evidence type="ECO:0000259" key="6">
    <source>
        <dbReference type="PROSITE" id="PS51253"/>
    </source>
</evidence>
<dbReference type="Pfam" id="PF03184">
    <property type="entry name" value="DDE_1"/>
    <property type="match status" value="1"/>
</dbReference>
<evidence type="ECO:0000256" key="1">
    <source>
        <dbReference type="ARBA" id="ARBA00004123"/>
    </source>
</evidence>
<evidence type="ECO:0000313" key="7">
    <source>
        <dbReference type="EMBL" id="QBM91040.1"/>
    </source>
</evidence>
<evidence type="ECO:0000256" key="5">
    <source>
        <dbReference type="SAM" id="MobiDB-lite"/>
    </source>
</evidence>
<dbReference type="AlphaFoldDB" id="A0A4P6XTZ7"/>
<dbReference type="EMBL" id="CP034462">
    <property type="protein sequence ID" value="QBM91040.1"/>
    <property type="molecule type" value="Genomic_DNA"/>
</dbReference>
<dbReference type="Proteomes" id="UP000292447">
    <property type="component" value="Chromosome VII"/>
</dbReference>
<name>A0A4P6XTZ7_9ASCO</name>
<dbReference type="PANTHER" id="PTHR19303:SF62">
    <property type="entry name" value="HTH CENPB-TYPE DOMAIN-CONTAINING PROTEIN-RELATED"/>
    <property type="match status" value="1"/>
</dbReference>
<keyword evidence="2 7" id="KW-0238">DNA-binding</keyword>
<keyword evidence="4" id="KW-0175">Coiled coil</keyword>
<dbReference type="STRING" id="2163413.A0A4P6XTZ7"/>
<gene>
    <name evidence="7" type="primary">MPUL0G00820</name>
    <name evidence="7" type="ORF">METSCH_G00820</name>
</gene>
<feature type="coiled-coil region" evidence="4">
    <location>
        <begin position="468"/>
        <end position="495"/>
    </location>
</feature>
<evidence type="ECO:0000256" key="3">
    <source>
        <dbReference type="ARBA" id="ARBA00023242"/>
    </source>
</evidence>
<dbReference type="Pfam" id="PF03221">
    <property type="entry name" value="HTH_Tnp_Tc5"/>
    <property type="match status" value="1"/>
</dbReference>
<evidence type="ECO:0000256" key="2">
    <source>
        <dbReference type="ARBA" id="ARBA00023125"/>
    </source>
</evidence>
<evidence type="ECO:0000313" key="8">
    <source>
        <dbReference type="Proteomes" id="UP000292447"/>
    </source>
</evidence>
<keyword evidence="8" id="KW-1185">Reference proteome</keyword>
<feature type="region of interest" description="Disordered" evidence="5">
    <location>
        <begin position="512"/>
        <end position="534"/>
    </location>
</feature>
<dbReference type="InterPro" id="IPR004875">
    <property type="entry name" value="DDE_SF_endonuclease_dom"/>
</dbReference>
<dbReference type="SUPFAM" id="SSF46689">
    <property type="entry name" value="Homeodomain-like"/>
    <property type="match status" value="1"/>
</dbReference>
<sequence length="555" mass="63819">MKRKNPEFRKKLVSQEGRLVLAIQALKKNQVESIRQAAQNFDVPRLTLQDRIKGRTEFALRRDSNHKLSILEEESLRDWILMWSAQLLPPRPSDVQAMADILLAARGSKRVLKVGKNWVHKYIKRRPELISRLSRAYNYRRAKCENPKIIKNWFERLQKVIADNGIQRDDIYNFDETGFAMGMIATTKVVTGSDVRGRKPLLQPGNREWVTAIECVCASGWVLPSFVIFKGKRLFRAWYKGKTLPGWRLGVSPNGWSNNKLAVRWLQKIFIPFTERKTKGVYRLLILDGHGSHLTPKFEKICKENKIITICMPAHSSHILQPLDLVCFSVLKGSYYKMIEKLMRAQVNHITKFDFLDAYPNARVKAFRSENVISAFETAGIWPDCPERVLSKLTSELHTPSPRLEHEDQNEPRTPSNLERLDTAAAALRKMITEESDVPVNRKLEAVDQIVDYSKRALQSAALFAQDISDLKKANESQKRNRAQSRKRIKTEESDLSFEEALELIEVAENAPNRRSKKTRDQIEGTSLPTKKAQRACGICRTPGHRRETCPKKVE</sequence>
<feature type="region of interest" description="Disordered" evidence="5">
    <location>
        <begin position="398"/>
        <end position="417"/>
    </location>
</feature>
<keyword evidence="3" id="KW-0539">Nucleus</keyword>
<dbReference type="InterPro" id="IPR007889">
    <property type="entry name" value="HTH_Psq"/>
</dbReference>
<dbReference type="GO" id="GO:0005634">
    <property type="term" value="C:nucleus"/>
    <property type="evidence" value="ECO:0007669"/>
    <property type="project" value="UniProtKB-SubCell"/>
</dbReference>
<dbReference type="InterPro" id="IPR009057">
    <property type="entry name" value="Homeodomain-like_sf"/>
</dbReference>
<dbReference type="PANTHER" id="PTHR19303">
    <property type="entry name" value="TRANSPOSON"/>
    <property type="match status" value="1"/>
</dbReference>
<reference evidence="8" key="1">
    <citation type="submission" date="2019-03" db="EMBL/GenBank/DDBJ databases">
        <title>Snf2 controls pulcherriminic acid biosynthesis and connects pigmentation and antifungal activity of the yeast Metschnikowia pulcherrima.</title>
        <authorList>
            <person name="Gore-Lloyd D."/>
            <person name="Sumann I."/>
            <person name="Brachmann A.O."/>
            <person name="Schneeberger K."/>
            <person name="Ortiz-Merino R.A."/>
            <person name="Moreno-Beltran M."/>
            <person name="Schlaefli M."/>
            <person name="Kirner P."/>
            <person name="Santos Kron A."/>
            <person name="Wolfe K.H."/>
            <person name="Piel J."/>
            <person name="Ahrens C.H."/>
            <person name="Henk D."/>
            <person name="Freimoser F.M."/>
        </authorList>
    </citation>
    <scope>NUCLEOTIDE SEQUENCE [LARGE SCALE GENOMIC DNA]</scope>
    <source>
        <strain evidence="8">APC 1.2</strain>
    </source>
</reference>
<accession>A0A4P6XTZ7</accession>
<dbReference type="Gene3D" id="1.10.10.60">
    <property type="entry name" value="Homeodomain-like"/>
    <property type="match status" value="1"/>
</dbReference>
<dbReference type="PROSITE" id="PS51253">
    <property type="entry name" value="HTH_CENPB"/>
    <property type="match status" value="1"/>
</dbReference>
<organism evidence="7 8">
    <name type="scientific">Metschnikowia aff. pulcherrima</name>
    <dbReference type="NCBI Taxonomy" id="2163413"/>
    <lineage>
        <taxon>Eukaryota</taxon>
        <taxon>Fungi</taxon>
        <taxon>Dikarya</taxon>
        <taxon>Ascomycota</taxon>
        <taxon>Saccharomycotina</taxon>
        <taxon>Pichiomycetes</taxon>
        <taxon>Metschnikowiaceae</taxon>
        <taxon>Metschnikowia</taxon>
    </lineage>
</organism>
<feature type="domain" description="HTH CENPB-type" evidence="6">
    <location>
        <begin position="60"/>
        <end position="132"/>
    </location>
</feature>
<dbReference type="InterPro" id="IPR050863">
    <property type="entry name" value="CenT-Element_Derived"/>
</dbReference>
<dbReference type="Pfam" id="PF05225">
    <property type="entry name" value="HTH_psq"/>
    <property type="match status" value="1"/>
</dbReference>
<protein>
    <submittedName>
        <fullName evidence="7">Tc5 transposase DNA-binding domain-containing protein</fullName>
    </submittedName>
</protein>
<dbReference type="GO" id="GO:0003677">
    <property type="term" value="F:DNA binding"/>
    <property type="evidence" value="ECO:0007669"/>
    <property type="project" value="UniProtKB-KW"/>
</dbReference>
<dbReference type="Gene3D" id="3.30.420.10">
    <property type="entry name" value="Ribonuclease H-like superfamily/Ribonuclease H"/>
    <property type="match status" value="1"/>
</dbReference>
<dbReference type="InterPro" id="IPR006600">
    <property type="entry name" value="HTH_CenpB_DNA-bd_dom"/>
</dbReference>
<proteinExistence type="predicted"/>
<evidence type="ECO:0000256" key="4">
    <source>
        <dbReference type="SAM" id="Coils"/>
    </source>
</evidence>